<dbReference type="AlphaFoldDB" id="A0AA86Q898"/>
<dbReference type="Proteomes" id="UP001642409">
    <property type="component" value="Unassembled WGS sequence"/>
</dbReference>
<sequence length="178" mass="20727">MQKTHKDRLGQTVKRMNCSRVVTENDYKQQIIDEMLQKLFQSIQQFDALSFSMNWSVTRHPQHEISLTIVKLIACSKSKQRLQWLGEVSATQFKRKSTAIDRLVKQLLGVSAQDIYQSDRFKQIYQHLQGIATTCNVTIKLEPKNYFFITASPNDECLWFGNIQPIDSQWLIVANMIN</sequence>
<protein>
    <submittedName>
        <fullName evidence="1">Uncharacterized protein</fullName>
    </submittedName>
</protein>
<dbReference type="EMBL" id="CATOUU010000823">
    <property type="protein sequence ID" value="CAI9951322.1"/>
    <property type="molecule type" value="Genomic_DNA"/>
</dbReference>
<evidence type="ECO:0000313" key="1">
    <source>
        <dbReference type="EMBL" id="CAI9951322.1"/>
    </source>
</evidence>
<reference evidence="2 3" key="2">
    <citation type="submission" date="2024-07" db="EMBL/GenBank/DDBJ databases">
        <authorList>
            <person name="Akdeniz Z."/>
        </authorList>
    </citation>
    <scope>NUCLEOTIDE SEQUENCE [LARGE SCALE GENOMIC DNA]</scope>
</reference>
<accession>A0AA86Q898</accession>
<keyword evidence="3" id="KW-1185">Reference proteome</keyword>
<name>A0AA86Q898_9EUKA</name>
<organism evidence="1">
    <name type="scientific">Hexamita inflata</name>
    <dbReference type="NCBI Taxonomy" id="28002"/>
    <lineage>
        <taxon>Eukaryota</taxon>
        <taxon>Metamonada</taxon>
        <taxon>Diplomonadida</taxon>
        <taxon>Hexamitidae</taxon>
        <taxon>Hexamitinae</taxon>
        <taxon>Hexamita</taxon>
    </lineage>
</organism>
<gene>
    <name evidence="1" type="ORF">HINF_LOCUS38967</name>
    <name evidence="2" type="ORF">HINF_LOCUS45731</name>
</gene>
<reference evidence="1" key="1">
    <citation type="submission" date="2023-06" db="EMBL/GenBank/DDBJ databases">
        <authorList>
            <person name="Kurt Z."/>
        </authorList>
    </citation>
    <scope>NUCLEOTIDE SEQUENCE</scope>
</reference>
<proteinExistence type="predicted"/>
<evidence type="ECO:0000313" key="3">
    <source>
        <dbReference type="Proteomes" id="UP001642409"/>
    </source>
</evidence>
<evidence type="ECO:0000313" key="2">
    <source>
        <dbReference type="EMBL" id="CAL6053875.1"/>
    </source>
</evidence>
<dbReference type="EMBL" id="CAXDID020000199">
    <property type="protein sequence ID" value="CAL6053875.1"/>
    <property type="molecule type" value="Genomic_DNA"/>
</dbReference>
<comment type="caution">
    <text evidence="1">The sequence shown here is derived from an EMBL/GenBank/DDBJ whole genome shotgun (WGS) entry which is preliminary data.</text>
</comment>